<keyword evidence="1" id="KW-0812">Transmembrane</keyword>
<gene>
    <name evidence="2" type="ORF">FB45DRAFT_938003</name>
</gene>
<feature type="transmembrane region" description="Helical" evidence="1">
    <location>
        <begin position="36"/>
        <end position="53"/>
    </location>
</feature>
<keyword evidence="1" id="KW-1133">Transmembrane helix</keyword>
<sequence length="102" mass="11235">MDTTTRPRPTPTHSLIQLIQLTYSSLYDPLASDMRILSKLLSMLLTVTIPVFSTALYIRIIPATLVASVLCLLCYSLYCTCTLDTGRACVYLVFVVKAANGD</sequence>
<evidence type="ECO:0000313" key="2">
    <source>
        <dbReference type="EMBL" id="KAJ7614111.1"/>
    </source>
</evidence>
<reference evidence="2" key="1">
    <citation type="submission" date="2023-03" db="EMBL/GenBank/DDBJ databases">
        <title>Massive genome expansion in bonnet fungi (Mycena s.s.) driven by repeated elements and novel gene families across ecological guilds.</title>
        <authorList>
            <consortium name="Lawrence Berkeley National Laboratory"/>
            <person name="Harder C.B."/>
            <person name="Miyauchi S."/>
            <person name="Viragh M."/>
            <person name="Kuo A."/>
            <person name="Thoen E."/>
            <person name="Andreopoulos B."/>
            <person name="Lu D."/>
            <person name="Skrede I."/>
            <person name="Drula E."/>
            <person name="Henrissat B."/>
            <person name="Morin E."/>
            <person name="Kohler A."/>
            <person name="Barry K."/>
            <person name="LaButti K."/>
            <person name="Morin E."/>
            <person name="Salamov A."/>
            <person name="Lipzen A."/>
            <person name="Mereny Z."/>
            <person name="Hegedus B."/>
            <person name="Baldrian P."/>
            <person name="Stursova M."/>
            <person name="Weitz H."/>
            <person name="Taylor A."/>
            <person name="Grigoriev I.V."/>
            <person name="Nagy L.G."/>
            <person name="Martin F."/>
            <person name="Kauserud H."/>
        </authorList>
    </citation>
    <scope>NUCLEOTIDE SEQUENCE</scope>
    <source>
        <strain evidence="2">9284</strain>
    </source>
</reference>
<feature type="transmembrane region" description="Helical" evidence="1">
    <location>
        <begin position="60"/>
        <end position="78"/>
    </location>
</feature>
<protein>
    <submittedName>
        <fullName evidence="2">Uncharacterized protein</fullName>
    </submittedName>
</protein>
<evidence type="ECO:0000256" key="1">
    <source>
        <dbReference type="SAM" id="Phobius"/>
    </source>
</evidence>
<proteinExistence type="predicted"/>
<evidence type="ECO:0000313" key="3">
    <source>
        <dbReference type="Proteomes" id="UP001221142"/>
    </source>
</evidence>
<comment type="caution">
    <text evidence="2">The sequence shown here is derived from an EMBL/GenBank/DDBJ whole genome shotgun (WGS) entry which is preliminary data.</text>
</comment>
<keyword evidence="3" id="KW-1185">Reference proteome</keyword>
<dbReference type="AlphaFoldDB" id="A0AAD7B9E4"/>
<keyword evidence="1" id="KW-0472">Membrane</keyword>
<name>A0AAD7B9E4_9AGAR</name>
<dbReference type="EMBL" id="JARKIF010000027">
    <property type="protein sequence ID" value="KAJ7614111.1"/>
    <property type="molecule type" value="Genomic_DNA"/>
</dbReference>
<accession>A0AAD7B9E4</accession>
<dbReference type="Proteomes" id="UP001221142">
    <property type="component" value="Unassembled WGS sequence"/>
</dbReference>
<organism evidence="2 3">
    <name type="scientific">Roridomyces roridus</name>
    <dbReference type="NCBI Taxonomy" id="1738132"/>
    <lineage>
        <taxon>Eukaryota</taxon>
        <taxon>Fungi</taxon>
        <taxon>Dikarya</taxon>
        <taxon>Basidiomycota</taxon>
        <taxon>Agaricomycotina</taxon>
        <taxon>Agaricomycetes</taxon>
        <taxon>Agaricomycetidae</taxon>
        <taxon>Agaricales</taxon>
        <taxon>Marasmiineae</taxon>
        <taxon>Mycenaceae</taxon>
        <taxon>Roridomyces</taxon>
    </lineage>
</organism>